<name>U5EGF4_NOCAS</name>
<dbReference type="InterPro" id="IPR039558">
    <property type="entry name" value="TPA1/OFD1_N"/>
</dbReference>
<evidence type="ECO:0000313" key="3">
    <source>
        <dbReference type="Proteomes" id="UP000017048"/>
    </source>
</evidence>
<feature type="domain" description="Prolyl 3,4-dihydroxylase TPA1/OFD1 N-terminal" evidence="1">
    <location>
        <begin position="5"/>
        <end position="91"/>
    </location>
</feature>
<protein>
    <recommendedName>
        <fullName evidence="1">Prolyl 3,4-dihydroxylase TPA1/OFD1 N-terminal domain-containing protein</fullName>
    </recommendedName>
</protein>
<keyword evidence="3" id="KW-1185">Reference proteome</keyword>
<dbReference type="Proteomes" id="UP000017048">
    <property type="component" value="Unassembled WGS sequence"/>
</dbReference>
<reference evidence="2 3" key="1">
    <citation type="journal article" date="2014" name="BMC Genomics">
        <title>Genome based analysis of type-I polyketide synthase and nonribosomal peptide synthetase gene clusters in seven strains of five representative Nocardia species.</title>
        <authorList>
            <person name="Komaki H."/>
            <person name="Ichikawa N."/>
            <person name="Hosoyama A."/>
            <person name="Takahashi-Nakaguchi A."/>
            <person name="Matsuzawa T."/>
            <person name="Suzuki K."/>
            <person name="Fujita N."/>
            <person name="Gonoi T."/>
        </authorList>
    </citation>
    <scope>NUCLEOTIDE SEQUENCE [LARGE SCALE GENOMIC DNA]</scope>
    <source>
        <strain evidence="2 3">NBRC 15531</strain>
    </source>
</reference>
<proteinExistence type="predicted"/>
<dbReference type="RefSeq" id="WP_022566714.1">
    <property type="nucleotide sequence ID" value="NZ_BAFO02000031.1"/>
</dbReference>
<dbReference type="Pfam" id="PF13661">
    <property type="entry name" value="2OG-FeII_Oxy_4"/>
    <property type="match status" value="1"/>
</dbReference>
<organism evidence="2 3">
    <name type="scientific">Nocardia asteroides NBRC 15531</name>
    <dbReference type="NCBI Taxonomy" id="1110697"/>
    <lineage>
        <taxon>Bacteria</taxon>
        <taxon>Bacillati</taxon>
        <taxon>Actinomycetota</taxon>
        <taxon>Actinomycetes</taxon>
        <taxon>Mycobacteriales</taxon>
        <taxon>Nocardiaceae</taxon>
        <taxon>Nocardia</taxon>
    </lineage>
</organism>
<comment type="caution">
    <text evidence="2">The sequence shown here is derived from an EMBL/GenBank/DDBJ whole genome shotgun (WGS) entry which is preliminary data.</text>
</comment>
<evidence type="ECO:0000313" key="2">
    <source>
        <dbReference type="EMBL" id="GAD85478.1"/>
    </source>
</evidence>
<dbReference type="Gene3D" id="2.60.120.620">
    <property type="entry name" value="q2cbj1_9rhob like domain"/>
    <property type="match status" value="1"/>
</dbReference>
<dbReference type="GeneID" id="91514192"/>
<dbReference type="EMBL" id="BAFO02000031">
    <property type="protein sequence ID" value="GAD85478.1"/>
    <property type="molecule type" value="Genomic_DNA"/>
</dbReference>
<gene>
    <name evidence="2" type="ORF">NCAST_31_01740</name>
</gene>
<accession>U5EGF4</accession>
<dbReference type="eggNOG" id="ENOG5032IPM">
    <property type="taxonomic scope" value="Bacteria"/>
</dbReference>
<evidence type="ECO:0000259" key="1">
    <source>
        <dbReference type="Pfam" id="PF13661"/>
    </source>
</evidence>
<sequence>MFHRPYRAGHYLRRHSDTYEDRVFGLVFFISDSWQHRDGGQLVVEYPDGRVDVLDPEPATVVALPIAPGYWHMVAEVSDTDWVRHSVAAHFGVEPR</sequence>
<dbReference type="AlphaFoldDB" id="U5EGF4"/>